<sequence>MILFDRERVRKIMLEDGYKERQVAESVASMRCLNQKLQPLIDAYLKDKSLADHYQIEGLTIAMIMEKFQCDFWVGLQFLDDFAEDPERAEFVKEFSLLN</sequence>
<name>A0A4R1Q1B5_9FIRM</name>
<accession>A0A4R1Q1B5</accession>
<evidence type="ECO:0000313" key="1">
    <source>
        <dbReference type="EMBL" id="TCL38724.1"/>
    </source>
</evidence>
<protein>
    <submittedName>
        <fullName evidence="1">Uncharacterized protein</fullName>
    </submittedName>
</protein>
<dbReference type="OrthoDB" id="1682988at2"/>
<organism evidence="1 2">
    <name type="scientific">Anaerospora hongkongensis</name>
    <dbReference type="NCBI Taxonomy" id="244830"/>
    <lineage>
        <taxon>Bacteria</taxon>
        <taxon>Bacillati</taxon>
        <taxon>Bacillota</taxon>
        <taxon>Negativicutes</taxon>
        <taxon>Selenomonadales</taxon>
        <taxon>Sporomusaceae</taxon>
        <taxon>Anaerospora</taxon>
    </lineage>
</organism>
<evidence type="ECO:0000313" key="2">
    <source>
        <dbReference type="Proteomes" id="UP000295063"/>
    </source>
</evidence>
<comment type="caution">
    <text evidence="1">The sequence shown here is derived from an EMBL/GenBank/DDBJ whole genome shotgun (WGS) entry which is preliminary data.</text>
</comment>
<dbReference type="AlphaFoldDB" id="A0A4R1Q1B5"/>
<reference evidence="1 2" key="1">
    <citation type="submission" date="2019-03" db="EMBL/GenBank/DDBJ databases">
        <title>Genomic Encyclopedia of Type Strains, Phase IV (KMG-IV): sequencing the most valuable type-strain genomes for metagenomic binning, comparative biology and taxonomic classification.</title>
        <authorList>
            <person name="Goeker M."/>
        </authorList>
    </citation>
    <scope>NUCLEOTIDE SEQUENCE [LARGE SCALE GENOMIC DNA]</scope>
    <source>
        <strain evidence="1 2">DSM 15969</strain>
    </source>
</reference>
<keyword evidence="2" id="KW-1185">Reference proteome</keyword>
<gene>
    <name evidence="1" type="ORF">EV210_103203</name>
</gene>
<dbReference type="RefSeq" id="WP_132076921.1">
    <property type="nucleotide sequence ID" value="NZ_DAMAKO010000001.1"/>
</dbReference>
<dbReference type="EMBL" id="SLUI01000003">
    <property type="protein sequence ID" value="TCL38724.1"/>
    <property type="molecule type" value="Genomic_DNA"/>
</dbReference>
<dbReference type="Proteomes" id="UP000295063">
    <property type="component" value="Unassembled WGS sequence"/>
</dbReference>
<proteinExistence type="predicted"/>